<sequence length="477" mass="50525">MAPPRSSVKKEKSAKDIEMADAFPTVATSSTEPTVKRTASTASLGINAVADTDVHAISKRGRATKKAMNKLPSLPQETGKVFVFGNGDTGQLGLGEDMLDRKKPYPIKDLEDEGIVDVLAGGLHTVAITREGKLWSWGCNDKCALGRSGEENVPEVVGNLDTVRIVKVACGDSITVALSDDGKVYSWGTYRSSEGDLGFNPQTSIQAVPTLLQALTKETVVDIVAGVDHALALTSTGDVYGWGNGQQNQLGRRIIERRKINGLNPERLGLKHIKLIGSGSYHSFAVDVKDTIFVWGLNNFRQSGLSDEEGGLDDIISTPTPISSLQGKGIVRQVAGGEHHSLVLFESGEVYAFGRADSSQLGLPKQLLDQPTPAAAPSSSMDVDGSSVSTQHKRAVSTPTPIPNLPPVVAISVGSNHNLALTRDGDAYAWGFGETHALGNGEDKDEECPIKVTGQKLEGFTVLQVSAGGQHSVLLAK</sequence>
<dbReference type="Pfam" id="PF25390">
    <property type="entry name" value="WD40_RLD"/>
    <property type="match status" value="1"/>
</dbReference>
<dbReference type="SUPFAM" id="SSF50985">
    <property type="entry name" value="RCC1/BLIP-II"/>
    <property type="match status" value="1"/>
</dbReference>
<name>A0A433DA12_9FUNG</name>
<dbReference type="InterPro" id="IPR009091">
    <property type="entry name" value="RCC1/BLIP-II"/>
</dbReference>
<dbReference type="EMBL" id="RBNI01004221">
    <property type="protein sequence ID" value="RUP47695.1"/>
    <property type="molecule type" value="Genomic_DNA"/>
</dbReference>
<dbReference type="Gene3D" id="2.130.10.30">
    <property type="entry name" value="Regulator of chromosome condensation 1/beta-lactamase-inhibitor protein II"/>
    <property type="match status" value="1"/>
</dbReference>
<dbReference type="OrthoDB" id="61110at2759"/>
<dbReference type="InterPro" id="IPR000408">
    <property type="entry name" value="Reg_chr_condens"/>
</dbReference>
<organism evidence="1 2">
    <name type="scientific">Jimgerdemannia flammicorona</name>
    <dbReference type="NCBI Taxonomy" id="994334"/>
    <lineage>
        <taxon>Eukaryota</taxon>
        <taxon>Fungi</taxon>
        <taxon>Fungi incertae sedis</taxon>
        <taxon>Mucoromycota</taxon>
        <taxon>Mucoromycotina</taxon>
        <taxon>Endogonomycetes</taxon>
        <taxon>Endogonales</taxon>
        <taxon>Endogonaceae</taxon>
        <taxon>Jimgerdemannia</taxon>
    </lineage>
</organism>
<dbReference type="GO" id="GO:0005085">
    <property type="term" value="F:guanyl-nucleotide exchange factor activity"/>
    <property type="evidence" value="ECO:0007669"/>
    <property type="project" value="TreeGrafter"/>
</dbReference>
<dbReference type="GO" id="GO:0005737">
    <property type="term" value="C:cytoplasm"/>
    <property type="evidence" value="ECO:0007669"/>
    <property type="project" value="TreeGrafter"/>
</dbReference>
<dbReference type="Proteomes" id="UP000268093">
    <property type="component" value="Unassembled WGS sequence"/>
</dbReference>
<dbReference type="PROSITE" id="PS00626">
    <property type="entry name" value="RCC1_2"/>
    <property type="match status" value="1"/>
</dbReference>
<gene>
    <name evidence="1" type="ORF">BC936DRAFT_145444</name>
</gene>
<dbReference type="PANTHER" id="PTHR45982">
    <property type="entry name" value="REGULATOR OF CHROMOSOME CONDENSATION"/>
    <property type="match status" value="1"/>
</dbReference>
<accession>A0A433DA12</accession>
<reference evidence="1 2" key="1">
    <citation type="journal article" date="2018" name="New Phytol.">
        <title>Phylogenomics of Endogonaceae and evolution of mycorrhizas within Mucoromycota.</title>
        <authorList>
            <person name="Chang Y."/>
            <person name="Desiro A."/>
            <person name="Na H."/>
            <person name="Sandor L."/>
            <person name="Lipzen A."/>
            <person name="Clum A."/>
            <person name="Barry K."/>
            <person name="Grigoriev I.V."/>
            <person name="Martin F.M."/>
            <person name="Stajich J.E."/>
            <person name="Smith M.E."/>
            <person name="Bonito G."/>
            <person name="Spatafora J.W."/>
        </authorList>
    </citation>
    <scope>NUCLEOTIDE SEQUENCE [LARGE SCALE GENOMIC DNA]</scope>
    <source>
        <strain evidence="1 2">GMNB39</strain>
    </source>
</reference>
<proteinExistence type="predicted"/>
<dbReference type="PROSITE" id="PS50012">
    <property type="entry name" value="RCC1_3"/>
    <property type="match status" value="7"/>
</dbReference>
<evidence type="ECO:0000313" key="2">
    <source>
        <dbReference type="Proteomes" id="UP000268093"/>
    </source>
</evidence>
<keyword evidence="2" id="KW-1185">Reference proteome</keyword>
<dbReference type="PRINTS" id="PR00633">
    <property type="entry name" value="RCCNDNSATION"/>
</dbReference>
<comment type="caution">
    <text evidence="1">The sequence shown here is derived from an EMBL/GenBank/DDBJ whole genome shotgun (WGS) entry which is preliminary data.</text>
</comment>
<dbReference type="InterPro" id="IPR051553">
    <property type="entry name" value="Ran_GTPase-activating"/>
</dbReference>
<dbReference type="PANTHER" id="PTHR45982:SF1">
    <property type="entry name" value="REGULATOR OF CHROMOSOME CONDENSATION"/>
    <property type="match status" value="1"/>
</dbReference>
<evidence type="ECO:0000313" key="1">
    <source>
        <dbReference type="EMBL" id="RUP47695.1"/>
    </source>
</evidence>
<dbReference type="InterPro" id="IPR058923">
    <property type="entry name" value="RCC1-like_dom"/>
</dbReference>
<protein>
    <submittedName>
        <fullName evidence="1">Regulator of chromosome condensation 1/beta-lactamase-inhibitor protein II</fullName>
    </submittedName>
</protein>